<sequence>MKFLGTKVYRFPLVKFYWPFFVGAGLTYWLIGKAQVGLSNTADYINDPRHPRFKKGEIEQK</sequence>
<dbReference type="EMBL" id="CAACVR010000067">
    <property type="protein sequence ID" value="VEU24059.1"/>
    <property type="molecule type" value="Genomic_DNA"/>
</dbReference>
<feature type="region of interest" description="Disordered" evidence="1">
    <location>
        <begin position="42"/>
        <end position="61"/>
    </location>
</feature>
<keyword evidence="4" id="KW-1185">Reference proteome</keyword>
<feature type="compositionally biased region" description="Basic and acidic residues" evidence="1">
    <location>
        <begin position="46"/>
        <end position="61"/>
    </location>
</feature>
<protein>
    <submittedName>
        <fullName evidence="3">DEKNAAC105148</fullName>
    </submittedName>
</protein>
<feature type="transmembrane region" description="Helical" evidence="2">
    <location>
        <begin position="12"/>
        <end position="31"/>
    </location>
</feature>
<evidence type="ECO:0000256" key="2">
    <source>
        <dbReference type="SAM" id="Phobius"/>
    </source>
</evidence>
<keyword evidence="2" id="KW-0812">Transmembrane</keyword>
<dbReference type="FunCoup" id="A0A448YT17">
    <property type="interactions" value="102"/>
</dbReference>
<keyword evidence="2" id="KW-1133">Transmembrane helix</keyword>
<dbReference type="Proteomes" id="UP000290900">
    <property type="component" value="Unassembled WGS sequence"/>
</dbReference>
<evidence type="ECO:0000256" key="1">
    <source>
        <dbReference type="SAM" id="MobiDB-lite"/>
    </source>
</evidence>
<gene>
    <name evidence="3" type="ORF">BRENAR_LOCUS4788</name>
</gene>
<evidence type="ECO:0000313" key="4">
    <source>
        <dbReference type="Proteomes" id="UP000290900"/>
    </source>
</evidence>
<proteinExistence type="predicted"/>
<reference evidence="3 4" key="1">
    <citation type="submission" date="2018-12" db="EMBL/GenBank/DDBJ databases">
        <authorList>
            <person name="Tiukova I."/>
            <person name="Dainat J."/>
        </authorList>
    </citation>
    <scope>NUCLEOTIDE SEQUENCE [LARGE SCALE GENOMIC DNA]</scope>
</reference>
<dbReference type="PANTHER" id="PTHR28060:SF1">
    <property type="entry name" value="ATP SYNTHASE SUBUNIT J, MITOCHONDRIAL"/>
    <property type="match status" value="1"/>
</dbReference>
<name>A0A448YT17_BRENA</name>
<keyword evidence="2" id="KW-0472">Membrane</keyword>
<dbReference type="GO" id="GO:0046933">
    <property type="term" value="F:proton-transporting ATP synthase activity, rotational mechanism"/>
    <property type="evidence" value="ECO:0007669"/>
    <property type="project" value="TreeGrafter"/>
</dbReference>
<dbReference type="InterPro" id="IPR006995">
    <property type="entry name" value="ATP_synth_F0_jsu"/>
</dbReference>
<organism evidence="3 4">
    <name type="scientific">Brettanomyces naardenensis</name>
    <name type="common">Yeast</name>
    <dbReference type="NCBI Taxonomy" id="13370"/>
    <lineage>
        <taxon>Eukaryota</taxon>
        <taxon>Fungi</taxon>
        <taxon>Dikarya</taxon>
        <taxon>Ascomycota</taxon>
        <taxon>Saccharomycotina</taxon>
        <taxon>Pichiomycetes</taxon>
        <taxon>Pichiales</taxon>
        <taxon>Pichiaceae</taxon>
        <taxon>Brettanomyces</taxon>
    </lineage>
</organism>
<dbReference type="PANTHER" id="PTHR28060">
    <property type="entry name" value="ATP SYNTHASE SUBUNIT J, MITOCHONDRIAL"/>
    <property type="match status" value="1"/>
</dbReference>
<dbReference type="Pfam" id="PF04911">
    <property type="entry name" value="ATP-synt_J"/>
    <property type="match status" value="1"/>
</dbReference>
<dbReference type="STRING" id="13370.A0A448YT17"/>
<dbReference type="AlphaFoldDB" id="A0A448YT17"/>
<dbReference type="OrthoDB" id="5520611at2759"/>
<dbReference type="InParanoid" id="A0A448YT17"/>
<evidence type="ECO:0000313" key="3">
    <source>
        <dbReference type="EMBL" id="VEU24059.1"/>
    </source>
</evidence>
<dbReference type="GO" id="GO:0045259">
    <property type="term" value="C:proton-transporting ATP synthase complex"/>
    <property type="evidence" value="ECO:0007669"/>
    <property type="project" value="InterPro"/>
</dbReference>
<accession>A0A448YT17</accession>